<evidence type="ECO:0000313" key="1">
    <source>
        <dbReference type="EMBL" id="MBX28947.1"/>
    </source>
</evidence>
<dbReference type="AlphaFoldDB" id="A0A2P2MFG8"/>
<name>A0A2P2MFG8_RHIMU</name>
<protein>
    <submittedName>
        <fullName evidence="1">Periodic tryptophan protein 1 homolog</fullName>
    </submittedName>
</protein>
<sequence>MMLHGYITFPSSHIPNFDLFISTSTGKDIPVFIIILVSYTSITSSSSIPWNQATILTNLNCLFQARPRTESV</sequence>
<organism evidence="1">
    <name type="scientific">Rhizophora mucronata</name>
    <name type="common">Asiatic mangrove</name>
    <dbReference type="NCBI Taxonomy" id="61149"/>
    <lineage>
        <taxon>Eukaryota</taxon>
        <taxon>Viridiplantae</taxon>
        <taxon>Streptophyta</taxon>
        <taxon>Embryophyta</taxon>
        <taxon>Tracheophyta</taxon>
        <taxon>Spermatophyta</taxon>
        <taxon>Magnoliopsida</taxon>
        <taxon>eudicotyledons</taxon>
        <taxon>Gunneridae</taxon>
        <taxon>Pentapetalae</taxon>
        <taxon>rosids</taxon>
        <taxon>fabids</taxon>
        <taxon>Malpighiales</taxon>
        <taxon>Rhizophoraceae</taxon>
        <taxon>Rhizophora</taxon>
    </lineage>
</organism>
<proteinExistence type="predicted"/>
<accession>A0A2P2MFG8</accession>
<dbReference type="EMBL" id="GGEC01048463">
    <property type="protein sequence ID" value="MBX28947.1"/>
    <property type="molecule type" value="Transcribed_RNA"/>
</dbReference>
<reference evidence="1" key="1">
    <citation type="submission" date="2018-02" db="EMBL/GenBank/DDBJ databases">
        <title>Rhizophora mucronata_Transcriptome.</title>
        <authorList>
            <person name="Meera S.P."/>
            <person name="Sreeshan A."/>
            <person name="Augustine A."/>
        </authorList>
    </citation>
    <scope>NUCLEOTIDE SEQUENCE</scope>
    <source>
        <tissue evidence="1">Leaf</tissue>
    </source>
</reference>